<name>A0A6C0I050_9ZZZZ</name>
<dbReference type="Pfam" id="PF00069">
    <property type="entry name" value="Pkinase"/>
    <property type="match status" value="1"/>
</dbReference>
<dbReference type="SUPFAM" id="SSF56112">
    <property type="entry name" value="Protein kinase-like (PK-like)"/>
    <property type="match status" value="1"/>
</dbReference>
<dbReference type="PROSITE" id="PS00108">
    <property type="entry name" value="PROTEIN_KINASE_ST"/>
    <property type="match status" value="1"/>
</dbReference>
<evidence type="ECO:0000256" key="1">
    <source>
        <dbReference type="ARBA" id="ARBA00012513"/>
    </source>
</evidence>
<protein>
    <recommendedName>
        <fullName evidence="1">non-specific serine/threonine protein kinase</fullName>
        <ecNumber evidence="1">2.7.11.1</ecNumber>
    </recommendedName>
</protein>
<organism evidence="3">
    <name type="scientific">viral metagenome</name>
    <dbReference type="NCBI Taxonomy" id="1070528"/>
    <lineage>
        <taxon>unclassified sequences</taxon>
        <taxon>metagenomes</taxon>
        <taxon>organismal metagenomes</taxon>
    </lineage>
</organism>
<dbReference type="AlphaFoldDB" id="A0A6C0I050"/>
<dbReference type="InterPro" id="IPR008271">
    <property type="entry name" value="Ser/Thr_kinase_AS"/>
</dbReference>
<dbReference type="PANTHER" id="PTHR11909">
    <property type="entry name" value="CASEIN KINASE-RELATED"/>
    <property type="match status" value="1"/>
</dbReference>
<dbReference type="InterPro" id="IPR011009">
    <property type="entry name" value="Kinase-like_dom_sf"/>
</dbReference>
<dbReference type="Gene3D" id="1.10.510.10">
    <property type="entry name" value="Transferase(Phosphotransferase) domain 1"/>
    <property type="match status" value="1"/>
</dbReference>
<dbReference type="GO" id="GO:0005524">
    <property type="term" value="F:ATP binding"/>
    <property type="evidence" value="ECO:0007669"/>
    <property type="project" value="InterPro"/>
</dbReference>
<dbReference type="EMBL" id="MN740059">
    <property type="protein sequence ID" value="QHT86149.1"/>
    <property type="molecule type" value="Genomic_DNA"/>
</dbReference>
<dbReference type="SMART" id="SM00220">
    <property type="entry name" value="S_TKc"/>
    <property type="match status" value="1"/>
</dbReference>
<evidence type="ECO:0000313" key="3">
    <source>
        <dbReference type="EMBL" id="QHT86149.1"/>
    </source>
</evidence>
<dbReference type="PROSITE" id="PS50011">
    <property type="entry name" value="PROTEIN_KINASE_DOM"/>
    <property type="match status" value="1"/>
</dbReference>
<dbReference type="InterPro" id="IPR050235">
    <property type="entry name" value="CK1_Ser-Thr_kinase"/>
</dbReference>
<proteinExistence type="predicted"/>
<sequence length="276" mass="32665">MYETPIAHRYKIENEINCGAFGKVFKGHDQQKEESVAIKIENIGSPPSLKHEVKILTYLQTNKIKKIPSIFWYGIYQKAPCLVMTYYECSLYDYIFQSNTLSIEKINKWVYQLIDILEQIHNAFLLHRDIKPQNIMIKNNSLYFIDFGLSTFYINENREHILDNISENSIIGSLKFASIFIHRGHRYSRRDDLISIIYVYAFIILGGKAPWFSNEIEIVGNNKEKEIFITFLEDAIEQFDLIPFLYYLEYCYQLSYDETPNYNAMKQLFVQFLDVI</sequence>
<dbReference type="EC" id="2.7.11.1" evidence="1"/>
<reference evidence="3" key="1">
    <citation type="journal article" date="2020" name="Nature">
        <title>Giant virus diversity and host interactions through global metagenomics.</title>
        <authorList>
            <person name="Schulz F."/>
            <person name="Roux S."/>
            <person name="Paez-Espino D."/>
            <person name="Jungbluth S."/>
            <person name="Walsh D.A."/>
            <person name="Denef V.J."/>
            <person name="McMahon K.D."/>
            <person name="Konstantinidis K.T."/>
            <person name="Eloe-Fadrosh E.A."/>
            <person name="Kyrpides N.C."/>
            <person name="Woyke T."/>
        </authorList>
    </citation>
    <scope>NUCLEOTIDE SEQUENCE</scope>
    <source>
        <strain evidence="3">GVMAG-M-3300023184-184</strain>
    </source>
</reference>
<dbReference type="GO" id="GO:0004674">
    <property type="term" value="F:protein serine/threonine kinase activity"/>
    <property type="evidence" value="ECO:0007669"/>
    <property type="project" value="UniProtKB-EC"/>
</dbReference>
<evidence type="ECO:0000259" key="2">
    <source>
        <dbReference type="PROSITE" id="PS50011"/>
    </source>
</evidence>
<dbReference type="InterPro" id="IPR000719">
    <property type="entry name" value="Prot_kinase_dom"/>
</dbReference>
<accession>A0A6C0I050</accession>
<feature type="domain" description="Protein kinase" evidence="2">
    <location>
        <begin position="10"/>
        <end position="276"/>
    </location>
</feature>